<evidence type="ECO:0000313" key="3">
    <source>
        <dbReference type="EMBL" id="OQE83043.1"/>
    </source>
</evidence>
<evidence type="ECO:0000313" key="4">
    <source>
        <dbReference type="Proteomes" id="UP000191691"/>
    </source>
</evidence>
<sequence length="146" mass="16818">MPWPWPRGRFGQPLFLFLHQLHYIHYTSLFNPHIPFSIAKMTYTAIVMYPNNEGIQFDDSYYIKTHMPLVERTWKKYGLISWRVTKFPKALDGSRSQYLIMATLEWESEESLKSALQDPGSAGVFGDIPNFSNVQAVTLAGSELQA</sequence>
<comment type="similarity">
    <text evidence="1">Belongs to the tpcK family.</text>
</comment>
<reference evidence="4" key="2">
    <citation type="journal article" date="2017" name="Nat. Microbiol.">
        <title>Global analysis of biosynthetic gene clusters reveals vast potential of secondary metabolite production in Penicillium species.</title>
        <authorList>
            <person name="Nielsen J.C."/>
            <person name="Grijseels S."/>
            <person name="Prigent S."/>
            <person name="Ji B."/>
            <person name="Dainat J."/>
            <person name="Nielsen K.F."/>
            <person name="Frisvad J.C."/>
            <person name="Workman M."/>
            <person name="Nielsen J."/>
        </authorList>
    </citation>
    <scope>NUCLEOTIDE SEQUENCE [LARGE SCALE GENOMIC DNA]</scope>
    <source>
        <strain evidence="4">IBT 13039</strain>
    </source>
</reference>
<dbReference type="STRING" id="60175.A0A1V6Y6Z0"/>
<comment type="caution">
    <text evidence="3">The sequence shown here is derived from an EMBL/GenBank/DDBJ whole genome shotgun (WGS) entry which is preliminary data.</text>
</comment>
<name>A0A1V6Y6Z0_PENNA</name>
<dbReference type="EMBL" id="CAJVNV010000554">
    <property type="protein sequence ID" value="CAG8231607.1"/>
    <property type="molecule type" value="Genomic_DNA"/>
</dbReference>
<organism evidence="3 4">
    <name type="scientific">Penicillium nalgiovense</name>
    <dbReference type="NCBI Taxonomy" id="60175"/>
    <lineage>
        <taxon>Eukaryota</taxon>
        <taxon>Fungi</taxon>
        <taxon>Dikarya</taxon>
        <taxon>Ascomycota</taxon>
        <taxon>Pezizomycotina</taxon>
        <taxon>Eurotiomycetes</taxon>
        <taxon>Eurotiomycetidae</taxon>
        <taxon>Eurotiales</taxon>
        <taxon>Aspergillaceae</taxon>
        <taxon>Penicillium</taxon>
    </lineage>
</organism>
<evidence type="ECO:0000313" key="2">
    <source>
        <dbReference type="EMBL" id="CAG8231607.1"/>
    </source>
</evidence>
<dbReference type="InterPro" id="IPR011008">
    <property type="entry name" value="Dimeric_a/b-barrel"/>
</dbReference>
<evidence type="ECO:0008006" key="5">
    <source>
        <dbReference type="Google" id="ProtNLM"/>
    </source>
</evidence>
<dbReference type="OrthoDB" id="4892971at2759"/>
<dbReference type="EMBL" id="MOOB01000034">
    <property type="protein sequence ID" value="OQE83043.1"/>
    <property type="molecule type" value="Genomic_DNA"/>
</dbReference>
<proteinExistence type="inferred from homology"/>
<dbReference type="OMA" id="RSQYLIM"/>
<evidence type="ECO:0000256" key="1">
    <source>
        <dbReference type="ARBA" id="ARBA00005986"/>
    </source>
</evidence>
<dbReference type="GO" id="GO:0016491">
    <property type="term" value="F:oxidoreductase activity"/>
    <property type="evidence" value="ECO:0007669"/>
    <property type="project" value="InterPro"/>
</dbReference>
<dbReference type="Proteomes" id="UP001153461">
    <property type="component" value="Unassembled WGS sequence"/>
</dbReference>
<dbReference type="Proteomes" id="UP000191691">
    <property type="component" value="Unassembled WGS sequence"/>
</dbReference>
<dbReference type="Gene3D" id="3.30.70.100">
    <property type="match status" value="1"/>
</dbReference>
<gene>
    <name evidence="3" type="ORF">PENNAL_c0034G10668</name>
    <name evidence="2" type="ORF">PNAL_LOCUS8270</name>
</gene>
<reference evidence="3" key="1">
    <citation type="submission" date="2016-10" db="EMBL/GenBank/DDBJ databases">
        <title>Uncovering the secondary metabolism of Penicillium species provides insights into the evolution of 6-MSA pathways.</title>
        <authorList>
            <person name="Nielsen J.C."/>
            <person name="Nielsen J."/>
        </authorList>
    </citation>
    <scope>NUCLEOTIDE SEQUENCE [LARGE SCALE GENOMIC DNA]</scope>
    <source>
        <strain evidence="3">IBT 13039</strain>
    </source>
</reference>
<keyword evidence="4" id="KW-1185">Reference proteome</keyword>
<dbReference type="PANTHER" id="PTHR40260">
    <property type="entry name" value="BLR8190 PROTEIN"/>
    <property type="match status" value="1"/>
</dbReference>
<accession>A0A1V6Y6Z0</accession>
<reference evidence="2" key="3">
    <citation type="submission" date="2021-07" db="EMBL/GenBank/DDBJ databases">
        <authorList>
            <person name="Branca A.L. A."/>
        </authorList>
    </citation>
    <scope>NUCLEOTIDE SEQUENCE</scope>
</reference>
<dbReference type="SUPFAM" id="SSF54909">
    <property type="entry name" value="Dimeric alpha+beta barrel"/>
    <property type="match status" value="1"/>
</dbReference>
<protein>
    <recommendedName>
        <fullName evidence="5">EthD domain-containing protein</fullName>
    </recommendedName>
</protein>
<dbReference type="AlphaFoldDB" id="A0A1V6Y6Z0"/>
<dbReference type="PANTHER" id="PTHR40260:SF2">
    <property type="entry name" value="BLR8190 PROTEIN"/>
    <property type="match status" value="1"/>
</dbReference>
<dbReference type="InterPro" id="IPR009799">
    <property type="entry name" value="EthD_dom"/>
</dbReference>
<dbReference type="NCBIfam" id="TIGR02118">
    <property type="entry name" value="EthD family reductase"/>
    <property type="match status" value="1"/>
</dbReference>